<evidence type="ECO:0000313" key="4">
    <source>
        <dbReference type="EMBL" id="CAG12057.1"/>
    </source>
</evidence>
<evidence type="ECO:0000259" key="3">
    <source>
        <dbReference type="PROSITE" id="PS50050"/>
    </source>
</evidence>
<dbReference type="Ensembl" id="ENSTNIT00000021876.1">
    <property type="protein sequence ID" value="ENSTNIP00000021641.1"/>
    <property type="gene ID" value="ENSTNIG00000018467.1"/>
</dbReference>
<keyword evidence="2" id="KW-1133">Transmembrane helix</keyword>
<comment type="caution">
    <text evidence="1">Lacks conserved residue(s) required for the propagation of feature annotation.</text>
</comment>
<reference evidence="5" key="3">
    <citation type="submission" date="2025-05" db="UniProtKB">
        <authorList>
            <consortium name="Ensembl"/>
        </authorList>
    </citation>
    <scope>IDENTIFICATION</scope>
</reference>
<keyword evidence="2" id="KW-0812">Transmembrane</keyword>
<dbReference type="SMART" id="SM00208">
    <property type="entry name" value="TNFR"/>
    <property type="match status" value="1"/>
</dbReference>
<reference evidence="4" key="2">
    <citation type="submission" date="2004-02" db="EMBL/GenBank/DDBJ databases">
        <authorList>
            <consortium name="Genoscope"/>
            <consortium name="Whitehead Institute Centre for Genome Research"/>
        </authorList>
    </citation>
    <scope>NUCLEOTIDE SEQUENCE</scope>
</reference>
<dbReference type="GO" id="GO:0005886">
    <property type="term" value="C:plasma membrane"/>
    <property type="evidence" value="ECO:0007669"/>
    <property type="project" value="TreeGrafter"/>
</dbReference>
<dbReference type="PROSITE" id="PS00652">
    <property type="entry name" value="TNFR_NGFR_1"/>
    <property type="match status" value="1"/>
</dbReference>
<accession>Q4RHS5</accession>
<dbReference type="PANTHER" id="PTHR14657">
    <property type="entry name" value="IGF-LIKE FAMILY RECEPTOR 1"/>
    <property type="match status" value="1"/>
</dbReference>
<protein>
    <submittedName>
        <fullName evidence="4">(spotted green pufferfish) hypothetical protein</fullName>
    </submittedName>
    <submittedName>
        <fullName evidence="5">IGF-like family receptor 1</fullName>
    </submittedName>
</protein>
<dbReference type="GeneTree" id="ENSGT00390000005702"/>
<dbReference type="AlphaFoldDB" id="Q4RHS5"/>
<dbReference type="InterPro" id="IPR042355">
    <property type="entry name" value="IGFLR1"/>
</dbReference>
<dbReference type="EMBL" id="CAAE01015044">
    <property type="protein sequence ID" value="CAG12057.1"/>
    <property type="molecule type" value="Genomic_DNA"/>
</dbReference>
<dbReference type="InterPro" id="IPR001368">
    <property type="entry name" value="TNFR/NGFR_Cys_rich_reg"/>
</dbReference>
<evidence type="ECO:0000256" key="2">
    <source>
        <dbReference type="SAM" id="Phobius"/>
    </source>
</evidence>
<dbReference type="HOGENOM" id="CLU_851363_0_0_1"/>
<dbReference type="Gene3D" id="1.10.533.10">
    <property type="entry name" value="Death Domain, Fas"/>
    <property type="match status" value="1"/>
</dbReference>
<dbReference type="PANTHER" id="PTHR14657:SF2">
    <property type="entry name" value="IGF-LIKE FAMILY RECEPTOR 1"/>
    <property type="match status" value="1"/>
</dbReference>
<organism evidence="4">
    <name type="scientific">Tetraodon nigroviridis</name>
    <name type="common">Spotted green pufferfish</name>
    <name type="synonym">Chelonodon nigroviridis</name>
    <dbReference type="NCBI Taxonomy" id="99883"/>
    <lineage>
        <taxon>Eukaryota</taxon>
        <taxon>Metazoa</taxon>
        <taxon>Chordata</taxon>
        <taxon>Craniata</taxon>
        <taxon>Vertebrata</taxon>
        <taxon>Euteleostomi</taxon>
        <taxon>Actinopterygii</taxon>
        <taxon>Neopterygii</taxon>
        <taxon>Teleostei</taxon>
        <taxon>Neoteleostei</taxon>
        <taxon>Acanthomorphata</taxon>
        <taxon>Eupercaria</taxon>
        <taxon>Tetraodontiformes</taxon>
        <taxon>Tetradontoidea</taxon>
        <taxon>Tetraodontidae</taxon>
        <taxon>Tetraodon</taxon>
    </lineage>
</organism>
<keyword evidence="6" id="KW-1185">Reference proteome</keyword>
<dbReference type="InterPro" id="IPR011029">
    <property type="entry name" value="DEATH-like_dom_sf"/>
</dbReference>
<dbReference type="KEGG" id="tng:GSTEN00034196G001"/>
<feature type="transmembrane region" description="Helical" evidence="2">
    <location>
        <begin position="117"/>
        <end position="140"/>
    </location>
</feature>
<dbReference type="PROSITE" id="PS50050">
    <property type="entry name" value="TNFR_NGFR_2"/>
    <property type="match status" value="1"/>
</dbReference>
<evidence type="ECO:0000313" key="6">
    <source>
        <dbReference type="Proteomes" id="UP000007303"/>
    </source>
</evidence>
<keyword evidence="2" id="KW-0472">Membrane</keyword>
<dbReference type="OMA" id="HLCRPKE"/>
<gene>
    <name evidence="4" type="ORF">GSTENG00034196001</name>
</gene>
<sequence>MAYPGYSEKCRNLTTYWHVNKCVSCTFKRGNEITPNCGFDDHGGLHEPPWKKCQNDTFNDGSTAYCQPCTVCGPEELLDPCNATTDTRCSMRVTTVHPTTRKSYDGPAVGTKDSGQIVLWTVPLAVLCLLLVLMFFFWAVRRKGQRRLSYVSVGFSPLSAPASRTVEETLDPAILSAPLQTILNDLDVVEDLMILLDPETQGLKNTKHLASHCGFSSAWITYAYSMRDSKSPLKAVLEGVTSREPDWTVGDMVRMLRLMERNDAISVLARLRPGLVDA</sequence>
<dbReference type="Proteomes" id="UP000007303">
    <property type="component" value="Unassembled WGS sequence"/>
</dbReference>
<dbReference type="Gene3D" id="2.10.50.10">
    <property type="entry name" value="Tumor Necrosis Factor Receptor, subunit A, domain 2"/>
    <property type="match status" value="1"/>
</dbReference>
<feature type="domain" description="TNFR-Cys" evidence="3">
    <location>
        <begin position="52"/>
        <end position="89"/>
    </location>
</feature>
<feature type="repeat" description="TNFR-Cys" evidence="1">
    <location>
        <begin position="52"/>
        <end position="89"/>
    </location>
</feature>
<dbReference type="SUPFAM" id="SSF47986">
    <property type="entry name" value="DEATH domain"/>
    <property type="match status" value="1"/>
</dbReference>
<evidence type="ECO:0000313" key="5">
    <source>
        <dbReference type="Ensembl" id="ENSTNIP00000021641.1"/>
    </source>
</evidence>
<name>Q4RHS5_TETNG</name>
<reference evidence="4 6" key="1">
    <citation type="journal article" date="2004" name="Nature">
        <title>Genome duplication in the teleost fish Tetraodon nigroviridis reveals the early vertebrate proto-karyotype.</title>
        <authorList>
            <person name="Jaillon O."/>
            <person name="Aury J.-M."/>
            <person name="Brunet F."/>
            <person name="Petit J.-L."/>
            <person name="Stange-Thomann N."/>
            <person name="Mauceli E."/>
            <person name="Bouneau L."/>
            <person name="Fischer C."/>
            <person name="Ozouf-Costaz C."/>
            <person name="Bernot A."/>
            <person name="Nicaud S."/>
            <person name="Jaffe D."/>
            <person name="Fisher S."/>
            <person name="Lutfalla G."/>
            <person name="Dossat C."/>
            <person name="Segurens B."/>
            <person name="Dasilva C."/>
            <person name="Salanoubat M."/>
            <person name="Levy M."/>
            <person name="Boudet N."/>
            <person name="Castellano S."/>
            <person name="Anthouard V."/>
            <person name="Jubin C."/>
            <person name="Castelli V."/>
            <person name="Katinka M."/>
            <person name="Vacherie B."/>
            <person name="Biemont C."/>
            <person name="Skalli Z."/>
            <person name="Cattolico L."/>
            <person name="Poulain J."/>
            <person name="De Berardinis V."/>
            <person name="Cruaud C."/>
            <person name="Duprat S."/>
            <person name="Brottier P."/>
            <person name="Coutanceau J.-P."/>
            <person name="Gouzy J."/>
            <person name="Parra G."/>
            <person name="Lardier G."/>
            <person name="Chapple C."/>
            <person name="McKernan K.J."/>
            <person name="McEwan P."/>
            <person name="Bosak S."/>
            <person name="Kellis M."/>
            <person name="Volff J.-N."/>
            <person name="Guigo R."/>
            <person name="Zody M.C."/>
            <person name="Mesirov J."/>
            <person name="Lindblad-Toh K."/>
            <person name="Birren B."/>
            <person name="Nusbaum C."/>
            <person name="Kahn D."/>
            <person name="Robinson-Rechavi M."/>
            <person name="Laudet V."/>
            <person name="Schachter V."/>
            <person name="Quetier F."/>
            <person name="Saurin W."/>
            <person name="Scarpelli C."/>
            <person name="Wincker P."/>
            <person name="Lander E.S."/>
            <person name="Weissenbach J."/>
            <person name="Roest Crollius H."/>
        </authorList>
    </citation>
    <scope>NUCLEOTIDE SEQUENCE [LARGE SCALE GENOMIC DNA]</scope>
</reference>
<dbReference type="STRING" id="99883.ENSTNIP00000021641"/>
<proteinExistence type="predicted"/>
<evidence type="ECO:0000256" key="1">
    <source>
        <dbReference type="PROSITE-ProRule" id="PRU00206"/>
    </source>
</evidence>
<dbReference type="OrthoDB" id="8945565at2759"/>